<comment type="caution">
    <text evidence="1">The sequence shown here is derived from an EMBL/GenBank/DDBJ whole genome shotgun (WGS) entry which is preliminary data.</text>
</comment>
<sequence length="143" mass="16385">MGKVRMGFDASEANIDGVRRREIALIESRSLSDEHEKFLKDVCNKALSRFANVEAKYNKSLINTDASVMRHAIRTYGLLSHMAIYFMLTNRRVFLRPIKNNPDAIDSDLIMYNVILKQTRNFSKSKSVEAGRLMLNVFSIEVP</sequence>
<evidence type="ECO:0000313" key="1">
    <source>
        <dbReference type="EMBL" id="PAA14311.1"/>
    </source>
</evidence>
<evidence type="ECO:0000313" key="2">
    <source>
        <dbReference type="Proteomes" id="UP000215861"/>
    </source>
</evidence>
<protein>
    <submittedName>
        <fullName evidence="1">Uncharacterized protein</fullName>
    </submittedName>
</protein>
<reference evidence="1 2" key="1">
    <citation type="submission" date="2017-08" db="EMBL/GenBank/DDBJ databases">
        <title>Genomic and metabolic characterisation of spoilage-associated Pseudomonas species.</title>
        <authorList>
            <person name="Stanborough T."/>
            <person name="Fegan N."/>
            <person name="Powell S.M."/>
            <person name="Singh T."/>
            <person name="Tamplin M.L."/>
            <person name="Chandry P.S."/>
        </authorList>
    </citation>
    <scope>NUCLEOTIDE SEQUENCE [LARGE SCALE GENOMIC DNA]</scope>
    <source>
        <strain evidence="1 2">F1801</strain>
    </source>
</reference>
<dbReference type="AlphaFoldDB" id="A0A267APJ0"/>
<organism evidence="1 2">
    <name type="scientific">Pseudomonas fragi</name>
    <dbReference type="NCBI Taxonomy" id="296"/>
    <lineage>
        <taxon>Bacteria</taxon>
        <taxon>Pseudomonadati</taxon>
        <taxon>Pseudomonadota</taxon>
        <taxon>Gammaproteobacteria</taxon>
        <taxon>Pseudomonadales</taxon>
        <taxon>Pseudomonadaceae</taxon>
        <taxon>Pseudomonas</taxon>
    </lineage>
</organism>
<dbReference type="Proteomes" id="UP000215861">
    <property type="component" value="Unassembled WGS sequence"/>
</dbReference>
<dbReference type="EMBL" id="NQKQ01000004">
    <property type="protein sequence ID" value="PAA14311.1"/>
    <property type="molecule type" value="Genomic_DNA"/>
</dbReference>
<dbReference type="OrthoDB" id="6943004at2"/>
<accession>A0A267APJ0</accession>
<proteinExistence type="predicted"/>
<gene>
    <name evidence="1" type="ORF">CJU81_05965</name>
</gene>
<name>A0A267APJ0_PSEFR</name>
<dbReference type="RefSeq" id="WP_095035888.1">
    <property type="nucleotide sequence ID" value="NZ_NQKQ01000004.1"/>
</dbReference>